<evidence type="ECO:0000313" key="2">
    <source>
        <dbReference type="EMBL" id="MDU0343624.1"/>
    </source>
</evidence>
<evidence type="ECO:0000256" key="1">
    <source>
        <dbReference type="SAM" id="Phobius"/>
    </source>
</evidence>
<sequence>MASRAVVPKIRLAGLERAARHAGEAFAYEELSGHPETRDAESAQLRRLWWLAAAVALVGLVALVLR</sequence>
<keyword evidence="1" id="KW-0812">Transmembrane</keyword>
<keyword evidence="1" id="KW-1133">Transmembrane helix</keyword>
<comment type="caution">
    <text evidence="2">The sequence shown here is derived from an EMBL/GenBank/DDBJ whole genome shotgun (WGS) entry which is preliminary data.</text>
</comment>
<dbReference type="EMBL" id="JAWDID010000077">
    <property type="protein sequence ID" value="MDU0343624.1"/>
    <property type="molecule type" value="Genomic_DNA"/>
</dbReference>
<gene>
    <name evidence="2" type="ORF">RKE40_27370</name>
</gene>
<keyword evidence="1" id="KW-0472">Membrane</keyword>
<evidence type="ECO:0008006" key="4">
    <source>
        <dbReference type="Google" id="ProtNLM"/>
    </source>
</evidence>
<evidence type="ECO:0000313" key="3">
    <source>
        <dbReference type="Proteomes" id="UP001254257"/>
    </source>
</evidence>
<protein>
    <recommendedName>
        <fullName evidence="4">MYXO-CTERM domain-containing protein</fullName>
    </recommendedName>
</protein>
<dbReference type="RefSeq" id="WP_316021327.1">
    <property type="nucleotide sequence ID" value="NZ_JAWDID010000077.1"/>
</dbReference>
<reference evidence="2 3" key="1">
    <citation type="submission" date="2023-09" db="EMBL/GenBank/DDBJ databases">
        <title>Whole genome shotgun sequencing (WGS) of Bosea sp. ZW T0_25, isolated from stored onions (Allium cepa).</title>
        <authorList>
            <person name="Stoll D.A."/>
            <person name="Huch M."/>
        </authorList>
    </citation>
    <scope>NUCLEOTIDE SEQUENCE [LARGE SCALE GENOMIC DNA]</scope>
    <source>
        <strain evidence="2 3">ZW T0_25</strain>
    </source>
</reference>
<organism evidence="2 3">
    <name type="scientific">Bosea rubneri</name>
    <dbReference type="NCBI Taxonomy" id="3075434"/>
    <lineage>
        <taxon>Bacteria</taxon>
        <taxon>Pseudomonadati</taxon>
        <taxon>Pseudomonadota</taxon>
        <taxon>Alphaproteobacteria</taxon>
        <taxon>Hyphomicrobiales</taxon>
        <taxon>Boseaceae</taxon>
        <taxon>Bosea</taxon>
    </lineage>
</organism>
<name>A0ABU3SFW5_9HYPH</name>
<accession>A0ABU3SFW5</accession>
<feature type="transmembrane region" description="Helical" evidence="1">
    <location>
        <begin position="48"/>
        <end position="65"/>
    </location>
</feature>
<proteinExistence type="predicted"/>
<dbReference type="Proteomes" id="UP001254257">
    <property type="component" value="Unassembled WGS sequence"/>
</dbReference>
<keyword evidence="3" id="KW-1185">Reference proteome</keyword>